<dbReference type="PANTHER" id="PTHR30290">
    <property type="entry name" value="PERIPLASMIC BINDING COMPONENT OF ABC TRANSPORTER"/>
    <property type="match status" value="1"/>
</dbReference>
<evidence type="ECO:0000256" key="1">
    <source>
        <dbReference type="ARBA" id="ARBA00005695"/>
    </source>
</evidence>
<dbReference type="Proteomes" id="UP000325286">
    <property type="component" value="Chromosome"/>
</dbReference>
<accession>A0A5B9QJV5</accession>
<sequence length="577" mass="65693">MSIKRVSLFPLPGIAVLSWLACISLVVVAASRPARAQVEPLRLRDDDASRRALPQRVPGSHVKVYLPSLPYLYTSHAINGALIKPSNNPRGWDYEMATAHRKIDSTTYEFDLRSGVRFQDGSPFDADAVIRNMEAFKQQPTRYSKIDQVFDRAEKVDDDTVRFHLTEEYGCFMNDLIWMQFYTDEYLRLNGGWNGKKTCPNLSRPGPYGLGPYILKQGYIEGDRATATAVLEANPYYWNPEYPKVETITIYTRLDSDQAKDSVLYQEGEVDIAMISPEYKVETILSPFAKVITAPSNDSLAIHMNLINGNPRLRDQSVRRALNEALHQRNLLHFVFDNEGVLSPTLASPLFPGVDQAIRSMRPFSEIQDPYQPAKQAALRSTLQGLRLKVLTQDRFLALWRGIESQLGKVGVTLDIVVVDSEKEIFEPLLQTNADANEVSWDLLVWGNDDWFFNHPFTAFLVYRTSNAWSTVYPDAVMDGYIDEMFRASVDTPEFAQVCGKIMQRAFDEAYMLFVPTPNKVIAMNKEVVYEPYRMACAPLWSIQITNQHWSIRKGPYANVSRGPVRMTRFPRSLEPN</sequence>
<keyword evidence="6" id="KW-1185">Reference proteome</keyword>
<dbReference type="GO" id="GO:1904680">
    <property type="term" value="F:peptide transmembrane transporter activity"/>
    <property type="evidence" value="ECO:0007669"/>
    <property type="project" value="TreeGrafter"/>
</dbReference>
<dbReference type="OrthoDB" id="9796817at2"/>
<dbReference type="GO" id="GO:0015833">
    <property type="term" value="P:peptide transport"/>
    <property type="evidence" value="ECO:0007669"/>
    <property type="project" value="TreeGrafter"/>
</dbReference>
<name>A0A5B9QJV5_9BACT</name>
<keyword evidence="2" id="KW-0813">Transport</keyword>
<evidence type="ECO:0000256" key="2">
    <source>
        <dbReference type="ARBA" id="ARBA00022448"/>
    </source>
</evidence>
<protein>
    <submittedName>
        <fullName evidence="5">Nickel-binding periplasmic protein</fullName>
    </submittedName>
</protein>
<dbReference type="InterPro" id="IPR000914">
    <property type="entry name" value="SBP_5_dom"/>
</dbReference>
<comment type="similarity">
    <text evidence="1">Belongs to the bacterial solute-binding protein 5 family.</text>
</comment>
<gene>
    <name evidence="5" type="primary">nikA</name>
    <name evidence="5" type="ORF">UC8_11750</name>
</gene>
<dbReference type="Gene3D" id="3.10.105.10">
    <property type="entry name" value="Dipeptide-binding Protein, Domain 3"/>
    <property type="match status" value="1"/>
</dbReference>
<dbReference type="CDD" id="cd00995">
    <property type="entry name" value="PBP2_NikA_DppA_OppA_like"/>
    <property type="match status" value="1"/>
</dbReference>
<evidence type="ECO:0000259" key="4">
    <source>
        <dbReference type="Pfam" id="PF00496"/>
    </source>
</evidence>
<evidence type="ECO:0000256" key="3">
    <source>
        <dbReference type="ARBA" id="ARBA00022729"/>
    </source>
</evidence>
<dbReference type="InterPro" id="IPR039424">
    <property type="entry name" value="SBP_5"/>
</dbReference>
<dbReference type="SUPFAM" id="SSF53850">
    <property type="entry name" value="Periplasmic binding protein-like II"/>
    <property type="match status" value="1"/>
</dbReference>
<feature type="domain" description="Solute-binding protein family 5" evidence="4">
    <location>
        <begin position="97"/>
        <end position="464"/>
    </location>
</feature>
<keyword evidence="3" id="KW-0732">Signal</keyword>
<dbReference type="Pfam" id="PF00496">
    <property type="entry name" value="SBP_bac_5"/>
    <property type="match status" value="1"/>
</dbReference>
<dbReference type="EMBL" id="CP042914">
    <property type="protein sequence ID" value="QEG39214.1"/>
    <property type="molecule type" value="Genomic_DNA"/>
</dbReference>
<dbReference type="RefSeq" id="WP_068138433.1">
    <property type="nucleotide sequence ID" value="NZ_CP042914.1"/>
</dbReference>
<evidence type="ECO:0000313" key="6">
    <source>
        <dbReference type="Proteomes" id="UP000325286"/>
    </source>
</evidence>
<organism evidence="5 6">
    <name type="scientific">Roseimaritima ulvae</name>
    <dbReference type="NCBI Taxonomy" id="980254"/>
    <lineage>
        <taxon>Bacteria</taxon>
        <taxon>Pseudomonadati</taxon>
        <taxon>Planctomycetota</taxon>
        <taxon>Planctomycetia</taxon>
        <taxon>Pirellulales</taxon>
        <taxon>Pirellulaceae</taxon>
        <taxon>Roseimaritima</taxon>
    </lineage>
</organism>
<dbReference type="AlphaFoldDB" id="A0A5B9QJV5"/>
<reference evidence="5 6" key="1">
    <citation type="submission" date="2019-08" db="EMBL/GenBank/DDBJ databases">
        <title>Deep-cultivation of Planctomycetes and their phenomic and genomic characterization uncovers novel biology.</title>
        <authorList>
            <person name="Wiegand S."/>
            <person name="Jogler M."/>
            <person name="Boedeker C."/>
            <person name="Pinto D."/>
            <person name="Vollmers J."/>
            <person name="Rivas-Marin E."/>
            <person name="Kohn T."/>
            <person name="Peeters S.H."/>
            <person name="Heuer A."/>
            <person name="Rast P."/>
            <person name="Oberbeckmann S."/>
            <person name="Bunk B."/>
            <person name="Jeske O."/>
            <person name="Meyerdierks A."/>
            <person name="Storesund J.E."/>
            <person name="Kallscheuer N."/>
            <person name="Luecker S."/>
            <person name="Lage O.M."/>
            <person name="Pohl T."/>
            <person name="Merkel B.J."/>
            <person name="Hornburger P."/>
            <person name="Mueller R.-W."/>
            <person name="Bruemmer F."/>
            <person name="Labrenz M."/>
            <person name="Spormann A.M."/>
            <person name="Op den Camp H."/>
            <person name="Overmann J."/>
            <person name="Amann R."/>
            <person name="Jetten M.S.M."/>
            <person name="Mascher T."/>
            <person name="Medema M.H."/>
            <person name="Devos D.P."/>
            <person name="Kaster A.-K."/>
            <person name="Ovreas L."/>
            <person name="Rohde M."/>
            <person name="Galperin M.Y."/>
            <person name="Jogler C."/>
        </authorList>
    </citation>
    <scope>NUCLEOTIDE SEQUENCE [LARGE SCALE GENOMIC DNA]</scope>
    <source>
        <strain evidence="5 6">UC8</strain>
    </source>
</reference>
<dbReference type="Gene3D" id="3.40.190.10">
    <property type="entry name" value="Periplasmic binding protein-like II"/>
    <property type="match status" value="1"/>
</dbReference>
<evidence type="ECO:0000313" key="5">
    <source>
        <dbReference type="EMBL" id="QEG39214.1"/>
    </source>
</evidence>
<dbReference type="KEGG" id="rul:UC8_11750"/>
<dbReference type="PANTHER" id="PTHR30290:SF9">
    <property type="entry name" value="OLIGOPEPTIDE-BINDING PROTEIN APPA"/>
    <property type="match status" value="1"/>
</dbReference>
<dbReference type="PROSITE" id="PS51257">
    <property type="entry name" value="PROKAR_LIPOPROTEIN"/>
    <property type="match status" value="1"/>
</dbReference>
<proteinExistence type="inferred from homology"/>